<dbReference type="PANTHER" id="PTHR30055:SF200">
    <property type="entry name" value="HTH-TYPE TRANSCRIPTIONAL REPRESSOR BDCR"/>
    <property type="match status" value="1"/>
</dbReference>
<evidence type="ECO:0000256" key="4">
    <source>
        <dbReference type="PROSITE-ProRule" id="PRU00335"/>
    </source>
</evidence>
<reference evidence="6" key="2">
    <citation type="submission" date="2023-01" db="EMBL/GenBank/DDBJ databases">
        <authorList>
            <person name="Sun Q."/>
            <person name="Evtushenko L."/>
        </authorList>
    </citation>
    <scope>NUCLEOTIDE SEQUENCE</scope>
    <source>
        <strain evidence="6">VKM Ac-1246</strain>
    </source>
</reference>
<dbReference type="SUPFAM" id="SSF48498">
    <property type="entry name" value="Tetracyclin repressor-like, C-terminal domain"/>
    <property type="match status" value="1"/>
</dbReference>
<dbReference type="Proteomes" id="UP001142292">
    <property type="component" value="Unassembled WGS sequence"/>
</dbReference>
<organism evidence="6 7">
    <name type="scientific">Nocardioides luteus</name>
    <dbReference type="NCBI Taxonomy" id="1844"/>
    <lineage>
        <taxon>Bacteria</taxon>
        <taxon>Bacillati</taxon>
        <taxon>Actinomycetota</taxon>
        <taxon>Actinomycetes</taxon>
        <taxon>Propionibacteriales</taxon>
        <taxon>Nocardioidaceae</taxon>
        <taxon>Nocardioides</taxon>
    </lineage>
</organism>
<keyword evidence="2 4" id="KW-0238">DNA-binding</keyword>
<dbReference type="InterPro" id="IPR050109">
    <property type="entry name" value="HTH-type_TetR-like_transc_reg"/>
</dbReference>
<keyword evidence="1" id="KW-0805">Transcription regulation</keyword>
<dbReference type="PROSITE" id="PS50977">
    <property type="entry name" value="HTH_TETR_2"/>
    <property type="match status" value="1"/>
</dbReference>
<dbReference type="InterPro" id="IPR011075">
    <property type="entry name" value="TetR_C"/>
</dbReference>
<protein>
    <submittedName>
        <fullName evidence="6">TetR family transcriptional regulator</fullName>
    </submittedName>
</protein>
<dbReference type="SUPFAM" id="SSF46689">
    <property type="entry name" value="Homeodomain-like"/>
    <property type="match status" value="1"/>
</dbReference>
<evidence type="ECO:0000313" key="6">
    <source>
        <dbReference type="EMBL" id="GLJ67848.1"/>
    </source>
</evidence>
<evidence type="ECO:0000256" key="2">
    <source>
        <dbReference type="ARBA" id="ARBA00023125"/>
    </source>
</evidence>
<feature type="domain" description="HTH tetR-type" evidence="5">
    <location>
        <begin position="17"/>
        <end position="77"/>
    </location>
</feature>
<gene>
    <name evidence="6" type="ORF">GCM10017579_18840</name>
</gene>
<evidence type="ECO:0000259" key="5">
    <source>
        <dbReference type="PROSITE" id="PS50977"/>
    </source>
</evidence>
<keyword evidence="7" id="KW-1185">Reference proteome</keyword>
<comment type="caution">
    <text evidence="6">The sequence shown here is derived from an EMBL/GenBank/DDBJ whole genome shotgun (WGS) entry which is preliminary data.</text>
</comment>
<dbReference type="EMBL" id="BSEL01000004">
    <property type="protein sequence ID" value="GLJ67848.1"/>
    <property type="molecule type" value="Genomic_DNA"/>
</dbReference>
<reference evidence="6" key="1">
    <citation type="journal article" date="2014" name="Int. J. Syst. Evol. Microbiol.">
        <title>Complete genome of a new Firmicutes species belonging to the dominant human colonic microbiota ('Ruminococcus bicirculans') reveals two chromosomes and a selective capacity to utilize plant glucans.</title>
        <authorList>
            <consortium name="NISC Comparative Sequencing Program"/>
            <person name="Wegmann U."/>
            <person name="Louis P."/>
            <person name="Goesmann A."/>
            <person name="Henrissat B."/>
            <person name="Duncan S.H."/>
            <person name="Flint H.J."/>
        </authorList>
    </citation>
    <scope>NUCLEOTIDE SEQUENCE</scope>
    <source>
        <strain evidence="6">VKM Ac-1246</strain>
    </source>
</reference>
<keyword evidence="3" id="KW-0804">Transcription</keyword>
<accession>A0ABQ5SW60</accession>
<name>A0ABQ5SW60_9ACTN</name>
<dbReference type="PANTHER" id="PTHR30055">
    <property type="entry name" value="HTH-TYPE TRANSCRIPTIONAL REGULATOR RUTR"/>
    <property type="match status" value="1"/>
</dbReference>
<dbReference type="InterPro" id="IPR009057">
    <property type="entry name" value="Homeodomain-like_sf"/>
</dbReference>
<evidence type="ECO:0000256" key="1">
    <source>
        <dbReference type="ARBA" id="ARBA00023015"/>
    </source>
</evidence>
<feature type="DNA-binding region" description="H-T-H motif" evidence="4">
    <location>
        <begin position="40"/>
        <end position="59"/>
    </location>
</feature>
<dbReference type="Pfam" id="PF00440">
    <property type="entry name" value="TetR_N"/>
    <property type="match status" value="1"/>
</dbReference>
<dbReference type="Gene3D" id="1.10.357.10">
    <property type="entry name" value="Tetracycline Repressor, domain 2"/>
    <property type="match status" value="1"/>
</dbReference>
<proteinExistence type="predicted"/>
<evidence type="ECO:0000313" key="7">
    <source>
        <dbReference type="Proteomes" id="UP001142292"/>
    </source>
</evidence>
<dbReference type="RefSeq" id="WP_229787537.1">
    <property type="nucleotide sequence ID" value="NZ_BMRK01000005.1"/>
</dbReference>
<evidence type="ECO:0000256" key="3">
    <source>
        <dbReference type="ARBA" id="ARBA00023163"/>
    </source>
</evidence>
<dbReference type="InterPro" id="IPR036271">
    <property type="entry name" value="Tet_transcr_reg_TetR-rel_C_sf"/>
</dbReference>
<sequence length="211" mass="23179">MRTDDDTSEVLQAPRLTPGARRILDVASELFYRHGIHAVGVDTIAAESGITKRTLYDRFGSKDQLVVAYLQARHQRWWEEMEERVTRAPDSPVLALFDSYSLFSAPTDRGCAFLNAAAELANDHPAYKVVRAHKRAVLDRLVELVSPGLAADQDPLAVAQEIYLLLEGAIAHRGVDGDDRLLVRARGLSQRLLEDCGAPSAQAEPAATPHS</sequence>
<dbReference type="PRINTS" id="PR00455">
    <property type="entry name" value="HTHTETR"/>
</dbReference>
<dbReference type="InterPro" id="IPR001647">
    <property type="entry name" value="HTH_TetR"/>
</dbReference>
<dbReference type="Pfam" id="PF16925">
    <property type="entry name" value="TetR_C_13"/>
    <property type="match status" value="1"/>
</dbReference>